<dbReference type="InterPro" id="IPR015797">
    <property type="entry name" value="NUDIX_hydrolase-like_dom_sf"/>
</dbReference>
<evidence type="ECO:0000256" key="13">
    <source>
        <dbReference type="ARBA" id="ARBA00023295"/>
    </source>
</evidence>
<keyword evidence="8" id="KW-0227">DNA damage</keyword>
<dbReference type="GO" id="GO:0006298">
    <property type="term" value="P:mismatch repair"/>
    <property type="evidence" value="ECO:0007669"/>
    <property type="project" value="TreeGrafter"/>
</dbReference>
<dbReference type="SMART" id="SM00525">
    <property type="entry name" value="FES"/>
    <property type="match status" value="1"/>
</dbReference>
<evidence type="ECO:0000256" key="10">
    <source>
        <dbReference type="ARBA" id="ARBA00023004"/>
    </source>
</evidence>
<keyword evidence="12" id="KW-0234">DNA repair</keyword>
<proteinExistence type="inferred from homology"/>
<dbReference type="InterPro" id="IPR023170">
    <property type="entry name" value="HhH_base_excis_C"/>
</dbReference>
<dbReference type="PROSITE" id="PS01155">
    <property type="entry name" value="ENDONUCLEASE_III_2"/>
    <property type="match status" value="1"/>
</dbReference>
<dbReference type="GO" id="GO:0032357">
    <property type="term" value="F:oxidized purine DNA binding"/>
    <property type="evidence" value="ECO:0007669"/>
    <property type="project" value="TreeGrafter"/>
</dbReference>
<evidence type="ECO:0000256" key="3">
    <source>
        <dbReference type="ARBA" id="ARBA00008343"/>
    </source>
</evidence>
<dbReference type="CDD" id="cd00056">
    <property type="entry name" value="ENDO3c"/>
    <property type="match status" value="1"/>
</dbReference>
<comment type="catalytic activity">
    <reaction evidence="1">
        <text>Hydrolyzes free adenine bases from 7,8-dihydro-8-oxoguanine:adenine mismatched double-stranded DNA, leaving an apurinic site.</text>
        <dbReference type="EC" id="3.2.2.31"/>
    </reaction>
</comment>
<evidence type="ECO:0000256" key="11">
    <source>
        <dbReference type="ARBA" id="ARBA00023014"/>
    </source>
</evidence>
<dbReference type="EC" id="3.2.2.31" evidence="4"/>
<feature type="domain" description="HhH-GPD" evidence="15">
    <location>
        <begin position="129"/>
        <end position="282"/>
    </location>
</feature>
<dbReference type="Gene3D" id="3.90.79.10">
    <property type="entry name" value="Nucleoside Triphosphate Pyrophosphohydrolase"/>
    <property type="match status" value="1"/>
</dbReference>
<evidence type="ECO:0000256" key="6">
    <source>
        <dbReference type="ARBA" id="ARBA00022485"/>
    </source>
</evidence>
<evidence type="ECO:0000256" key="8">
    <source>
        <dbReference type="ARBA" id="ARBA00022763"/>
    </source>
</evidence>
<dbReference type="Pfam" id="PF00730">
    <property type="entry name" value="HhH-GPD"/>
    <property type="match status" value="1"/>
</dbReference>
<dbReference type="FunFam" id="1.10.340.30:FF:000002">
    <property type="entry name" value="Adenine DNA glycosylase"/>
    <property type="match status" value="1"/>
</dbReference>
<dbReference type="GO" id="GO:0051539">
    <property type="term" value="F:4 iron, 4 sulfur cluster binding"/>
    <property type="evidence" value="ECO:0007669"/>
    <property type="project" value="UniProtKB-KW"/>
</dbReference>
<dbReference type="InterPro" id="IPR044298">
    <property type="entry name" value="MIG/MutY"/>
</dbReference>
<dbReference type="InterPro" id="IPR003651">
    <property type="entry name" value="Endonuclease3_FeS-loop_motif"/>
</dbReference>
<feature type="compositionally biased region" description="Acidic residues" evidence="14">
    <location>
        <begin position="10"/>
        <end position="19"/>
    </location>
</feature>
<dbReference type="Gene3D" id="1.10.1670.10">
    <property type="entry name" value="Helix-hairpin-Helix base-excision DNA repair enzymes (C-terminal)"/>
    <property type="match status" value="1"/>
</dbReference>
<evidence type="ECO:0000256" key="2">
    <source>
        <dbReference type="ARBA" id="ARBA00001966"/>
    </source>
</evidence>
<organism evidence="16 17">
    <name type="scientific">Heliocybe sulcata</name>
    <dbReference type="NCBI Taxonomy" id="5364"/>
    <lineage>
        <taxon>Eukaryota</taxon>
        <taxon>Fungi</taxon>
        <taxon>Dikarya</taxon>
        <taxon>Basidiomycota</taxon>
        <taxon>Agaricomycotina</taxon>
        <taxon>Agaricomycetes</taxon>
        <taxon>Gloeophyllales</taxon>
        <taxon>Gloeophyllaceae</taxon>
        <taxon>Heliocybe</taxon>
    </lineage>
</organism>
<dbReference type="STRING" id="5364.A0A5C3MW80"/>
<reference evidence="16 17" key="1">
    <citation type="journal article" date="2019" name="Nat. Ecol. Evol.">
        <title>Megaphylogeny resolves global patterns of mushroom evolution.</title>
        <authorList>
            <person name="Varga T."/>
            <person name="Krizsan K."/>
            <person name="Foldi C."/>
            <person name="Dima B."/>
            <person name="Sanchez-Garcia M."/>
            <person name="Sanchez-Ramirez S."/>
            <person name="Szollosi G.J."/>
            <person name="Szarkandi J.G."/>
            <person name="Papp V."/>
            <person name="Albert L."/>
            <person name="Andreopoulos W."/>
            <person name="Angelini C."/>
            <person name="Antonin V."/>
            <person name="Barry K.W."/>
            <person name="Bougher N.L."/>
            <person name="Buchanan P."/>
            <person name="Buyck B."/>
            <person name="Bense V."/>
            <person name="Catcheside P."/>
            <person name="Chovatia M."/>
            <person name="Cooper J."/>
            <person name="Damon W."/>
            <person name="Desjardin D."/>
            <person name="Finy P."/>
            <person name="Geml J."/>
            <person name="Haridas S."/>
            <person name="Hughes K."/>
            <person name="Justo A."/>
            <person name="Karasinski D."/>
            <person name="Kautmanova I."/>
            <person name="Kiss B."/>
            <person name="Kocsube S."/>
            <person name="Kotiranta H."/>
            <person name="LaButti K.M."/>
            <person name="Lechner B.E."/>
            <person name="Liimatainen K."/>
            <person name="Lipzen A."/>
            <person name="Lukacs Z."/>
            <person name="Mihaltcheva S."/>
            <person name="Morgado L.N."/>
            <person name="Niskanen T."/>
            <person name="Noordeloos M.E."/>
            <person name="Ohm R.A."/>
            <person name="Ortiz-Santana B."/>
            <person name="Ovrebo C."/>
            <person name="Racz N."/>
            <person name="Riley R."/>
            <person name="Savchenko A."/>
            <person name="Shiryaev A."/>
            <person name="Soop K."/>
            <person name="Spirin V."/>
            <person name="Szebenyi C."/>
            <person name="Tomsovsky M."/>
            <person name="Tulloss R.E."/>
            <person name="Uehling J."/>
            <person name="Grigoriev I.V."/>
            <person name="Vagvolgyi C."/>
            <person name="Papp T."/>
            <person name="Martin F.M."/>
            <person name="Miettinen O."/>
            <person name="Hibbett D.S."/>
            <person name="Nagy L.G."/>
        </authorList>
    </citation>
    <scope>NUCLEOTIDE SEQUENCE [LARGE SCALE GENOMIC DNA]</scope>
    <source>
        <strain evidence="16 17">OMC1185</strain>
    </source>
</reference>
<feature type="compositionally biased region" description="Basic residues" evidence="14">
    <location>
        <begin position="490"/>
        <end position="503"/>
    </location>
</feature>
<evidence type="ECO:0000256" key="7">
    <source>
        <dbReference type="ARBA" id="ARBA00022723"/>
    </source>
</evidence>
<dbReference type="GO" id="GO:0034039">
    <property type="term" value="F:8-oxo-7,8-dihydroguanine DNA N-glycosylase activity"/>
    <property type="evidence" value="ECO:0007669"/>
    <property type="project" value="TreeGrafter"/>
</dbReference>
<name>A0A5C3MW80_9AGAM</name>
<gene>
    <name evidence="16" type="ORF">OE88DRAFT_1809717</name>
</gene>
<dbReference type="EMBL" id="ML213516">
    <property type="protein sequence ID" value="TFK49420.1"/>
    <property type="molecule type" value="Genomic_DNA"/>
</dbReference>
<dbReference type="GO" id="GO:0005634">
    <property type="term" value="C:nucleus"/>
    <property type="evidence" value="ECO:0007669"/>
    <property type="project" value="TreeGrafter"/>
</dbReference>
<dbReference type="PANTHER" id="PTHR42944:SF1">
    <property type="entry name" value="ADENINE DNA GLYCOSYLASE"/>
    <property type="match status" value="1"/>
</dbReference>
<dbReference type="InterPro" id="IPR011257">
    <property type="entry name" value="DNA_glycosylase"/>
</dbReference>
<feature type="region of interest" description="Disordered" evidence="14">
    <location>
        <begin position="1"/>
        <end position="49"/>
    </location>
</feature>
<evidence type="ECO:0000256" key="4">
    <source>
        <dbReference type="ARBA" id="ARBA00012045"/>
    </source>
</evidence>
<evidence type="ECO:0000256" key="12">
    <source>
        <dbReference type="ARBA" id="ARBA00023204"/>
    </source>
</evidence>
<evidence type="ECO:0000256" key="5">
    <source>
        <dbReference type="ARBA" id="ARBA00022023"/>
    </source>
</evidence>
<keyword evidence="11" id="KW-0411">Iron-sulfur</keyword>
<dbReference type="Proteomes" id="UP000305948">
    <property type="component" value="Unassembled WGS sequence"/>
</dbReference>
<dbReference type="InterPro" id="IPR003265">
    <property type="entry name" value="HhH-GPD_domain"/>
</dbReference>
<evidence type="ECO:0000259" key="15">
    <source>
        <dbReference type="SMART" id="SM00478"/>
    </source>
</evidence>
<dbReference type="SUPFAM" id="SSF48150">
    <property type="entry name" value="DNA-glycosylase"/>
    <property type="match status" value="1"/>
</dbReference>
<evidence type="ECO:0000256" key="14">
    <source>
        <dbReference type="SAM" id="MobiDB-lite"/>
    </source>
</evidence>
<evidence type="ECO:0000256" key="1">
    <source>
        <dbReference type="ARBA" id="ARBA00000843"/>
    </source>
</evidence>
<dbReference type="GO" id="GO:0035485">
    <property type="term" value="F:adenine/guanine mispair binding"/>
    <property type="evidence" value="ECO:0007669"/>
    <property type="project" value="TreeGrafter"/>
</dbReference>
<dbReference type="Gene3D" id="1.10.340.30">
    <property type="entry name" value="Hypothetical protein, domain 2"/>
    <property type="match status" value="1"/>
</dbReference>
<evidence type="ECO:0000313" key="17">
    <source>
        <dbReference type="Proteomes" id="UP000305948"/>
    </source>
</evidence>
<sequence length="550" mass="61561">MAKRTRVDEDYVGSDDESDAYLPEPVKKVQRKSKNPKASGPKAKAKGRKVSKYFDPKEDIRCTVDGDRRPHAVTLHEVAEAYNIRVALLRWYDKVHEVRGMPWRKPYNPEFGPEERAQRAYEVWVSEIMLQQTQVVTAIPYYNRWMEKYPTIRALAGSDIETVNGIWKGLGYYSRAARLLSGAQKVVKEFNGRLPDNAKDMEAKIPGIGRYSAGAICSIAYNHCVPVLDGNVHRLLSRVLALYAPPKDKKTLDILWAGAEAMVESADRPGDINQAMIELGSTVCKVRDPSCETCPIRPWCRAYALSQDGQAQSQGDIPDIEELCSVCEPLPLPEGSQALVAAFPMKADRKKAREELDIVNVIEWRSSADDDDRWFLLVRRPNTGLLAGLHEFPTKADVSTDIAPSETAEIPESLLSSLLKTPLRPSKRLDSANGHTSNGLRIVHVKPAGDVLHIFSHLRKVYRVQWVVLEGGEKPPELMPFRLPTTRPGKSAKGKGGRAKANRSKSSDDDEIEVLEQMEARWLPLQEVAKANIGTGVVKVWNKAKSLWER</sequence>
<keyword evidence="6" id="KW-0004">4Fe-4S</keyword>
<evidence type="ECO:0000256" key="9">
    <source>
        <dbReference type="ARBA" id="ARBA00022801"/>
    </source>
</evidence>
<comment type="cofactor">
    <cofactor evidence="2">
        <name>[4Fe-4S] cluster</name>
        <dbReference type="ChEBI" id="CHEBI:49883"/>
    </cofactor>
</comment>
<dbReference type="GO" id="GO:0046872">
    <property type="term" value="F:metal ion binding"/>
    <property type="evidence" value="ECO:0007669"/>
    <property type="project" value="UniProtKB-KW"/>
</dbReference>
<protein>
    <recommendedName>
        <fullName evidence="5">Adenine DNA glycosylase</fullName>
        <ecNumber evidence="4">3.2.2.31</ecNumber>
    </recommendedName>
</protein>
<dbReference type="GO" id="GO:0000701">
    <property type="term" value="F:purine-specific mismatch base pair DNA N-glycosylase activity"/>
    <property type="evidence" value="ECO:0007669"/>
    <property type="project" value="UniProtKB-EC"/>
</dbReference>
<keyword evidence="17" id="KW-1185">Reference proteome</keyword>
<dbReference type="PANTHER" id="PTHR42944">
    <property type="entry name" value="ADENINE DNA GLYCOSYLASE"/>
    <property type="match status" value="1"/>
</dbReference>
<dbReference type="InterPro" id="IPR004036">
    <property type="entry name" value="Endonuclease-III-like_CS2"/>
</dbReference>
<dbReference type="OrthoDB" id="10248838at2759"/>
<keyword evidence="13" id="KW-0326">Glycosidase</keyword>
<dbReference type="AlphaFoldDB" id="A0A5C3MW80"/>
<feature type="region of interest" description="Disordered" evidence="14">
    <location>
        <begin position="479"/>
        <end position="510"/>
    </location>
</feature>
<dbReference type="GO" id="GO:0006285">
    <property type="term" value="P:base-excision repair, AP site formation"/>
    <property type="evidence" value="ECO:0007669"/>
    <property type="project" value="UniProtKB-ARBA"/>
</dbReference>
<accession>A0A5C3MW80</accession>
<evidence type="ECO:0000313" key="16">
    <source>
        <dbReference type="EMBL" id="TFK49420.1"/>
    </source>
</evidence>
<comment type="similarity">
    <text evidence="3">Belongs to the Nth/MutY family.</text>
</comment>
<keyword evidence="10" id="KW-0408">Iron</keyword>
<keyword evidence="9" id="KW-0378">Hydrolase</keyword>
<keyword evidence="7" id="KW-0479">Metal-binding</keyword>
<dbReference type="SMART" id="SM00478">
    <property type="entry name" value="ENDO3c"/>
    <property type="match status" value="1"/>
</dbReference>
<dbReference type="SUPFAM" id="SSF55811">
    <property type="entry name" value="Nudix"/>
    <property type="match status" value="1"/>
</dbReference>